<dbReference type="FunCoup" id="A0A1U8A977">
    <property type="interactions" value="11"/>
</dbReference>
<dbReference type="PANTHER" id="PTHR37206">
    <property type="entry name" value="TRANSMEMBRANE PROTEIN"/>
    <property type="match status" value="1"/>
</dbReference>
<gene>
    <name evidence="3" type="primary">LOC104598279</name>
</gene>
<feature type="transmembrane region" description="Helical" evidence="1">
    <location>
        <begin position="158"/>
        <end position="180"/>
    </location>
</feature>
<dbReference type="AlphaFoldDB" id="A0A1U8A977"/>
<dbReference type="OMA" id="INGREGQ"/>
<proteinExistence type="predicted"/>
<accession>A0A1U8A977</accession>
<dbReference type="PANTHER" id="PTHR37206:SF4">
    <property type="entry name" value="TRANSMEMBRANE PROTEIN"/>
    <property type="match status" value="1"/>
</dbReference>
<evidence type="ECO:0000313" key="3">
    <source>
        <dbReference type="RefSeq" id="XP_010258562.1"/>
    </source>
</evidence>
<keyword evidence="2" id="KW-1185">Reference proteome</keyword>
<name>A0A1U8A977_NELNU</name>
<organism evidence="2 3">
    <name type="scientific">Nelumbo nucifera</name>
    <name type="common">Sacred lotus</name>
    <dbReference type="NCBI Taxonomy" id="4432"/>
    <lineage>
        <taxon>Eukaryota</taxon>
        <taxon>Viridiplantae</taxon>
        <taxon>Streptophyta</taxon>
        <taxon>Embryophyta</taxon>
        <taxon>Tracheophyta</taxon>
        <taxon>Spermatophyta</taxon>
        <taxon>Magnoliopsida</taxon>
        <taxon>Proteales</taxon>
        <taxon>Nelumbonaceae</taxon>
        <taxon>Nelumbo</taxon>
    </lineage>
</organism>
<sequence>MEGEGRGEISRCLKDWEQFQHLPPHSSSFPNEPQVLSVSEARTEAQAYSAGWEMVVLRQASYDDDCIIFPPSKHEGLHVSILNYQHQEEVKSEPNPSLSRLDVDIGDPQSQRQPFDSRLRTAEYIVKRLRFMFEILQSKIFRIIFLVRTSCTARRRRAWPFASSIAVAATLFLSLLYWWVPHRNRRLRRDKLDHLILLIKNQDEKISQLLYQIAQINEALSAHHKVPLHRIG</sequence>
<dbReference type="KEGG" id="nnu:104598279"/>
<dbReference type="RefSeq" id="XP_010258562.1">
    <property type="nucleotide sequence ID" value="XM_010260260.2"/>
</dbReference>
<dbReference type="Proteomes" id="UP000189703">
    <property type="component" value="Unplaced"/>
</dbReference>
<evidence type="ECO:0000256" key="1">
    <source>
        <dbReference type="SAM" id="Phobius"/>
    </source>
</evidence>
<keyword evidence="1" id="KW-0472">Membrane</keyword>
<keyword evidence="1" id="KW-0812">Transmembrane</keyword>
<evidence type="ECO:0000313" key="2">
    <source>
        <dbReference type="Proteomes" id="UP000189703"/>
    </source>
</evidence>
<dbReference type="OrthoDB" id="734536at2759"/>
<keyword evidence="1" id="KW-1133">Transmembrane helix</keyword>
<dbReference type="GeneID" id="104598279"/>
<dbReference type="eggNOG" id="ENOG502S4UI">
    <property type="taxonomic scope" value="Eukaryota"/>
</dbReference>
<protein>
    <submittedName>
        <fullName evidence="3">Uncharacterized protein LOC104598279 isoform X1</fullName>
    </submittedName>
</protein>
<dbReference type="InParanoid" id="A0A1U8A977"/>
<reference evidence="3" key="1">
    <citation type="submission" date="2025-08" db="UniProtKB">
        <authorList>
            <consortium name="RefSeq"/>
        </authorList>
    </citation>
    <scope>IDENTIFICATION</scope>
</reference>